<evidence type="ECO:0000256" key="2">
    <source>
        <dbReference type="RuleBase" id="RU367113"/>
    </source>
</evidence>
<dbReference type="InterPro" id="IPR013961">
    <property type="entry name" value="RAI1"/>
</dbReference>
<dbReference type="PANTHER" id="PTHR12395:SF9">
    <property type="entry name" value="DECAPPING AND EXORIBONUCLEASE PROTEIN"/>
    <property type="match status" value="1"/>
</dbReference>
<dbReference type="GO" id="GO:0005829">
    <property type="term" value="C:cytosol"/>
    <property type="evidence" value="ECO:0007669"/>
    <property type="project" value="TreeGrafter"/>
</dbReference>
<dbReference type="GO" id="GO:0004518">
    <property type="term" value="F:nuclease activity"/>
    <property type="evidence" value="ECO:0007669"/>
    <property type="project" value="UniProtKB-KW"/>
</dbReference>
<comment type="similarity">
    <text evidence="1 2">Belongs to the DXO/Dom3Z family.</text>
</comment>
<dbReference type="GO" id="GO:0110155">
    <property type="term" value="P:NAD-cap decapping"/>
    <property type="evidence" value="ECO:0007669"/>
    <property type="project" value="TreeGrafter"/>
</dbReference>
<dbReference type="InterPro" id="IPR039039">
    <property type="entry name" value="RAI1-like_fam"/>
</dbReference>
<feature type="compositionally biased region" description="Basic and acidic residues" evidence="3">
    <location>
        <begin position="55"/>
        <end position="66"/>
    </location>
</feature>
<evidence type="ECO:0000256" key="3">
    <source>
        <dbReference type="SAM" id="MobiDB-lite"/>
    </source>
</evidence>
<keyword evidence="2" id="KW-0540">Nuclease</keyword>
<evidence type="ECO:0000259" key="4">
    <source>
        <dbReference type="Pfam" id="PF08652"/>
    </source>
</evidence>
<dbReference type="PANTHER" id="PTHR12395">
    <property type="entry name" value="DOM-3 RELATED"/>
    <property type="match status" value="1"/>
</dbReference>
<accession>A0AAE1U0D2</accession>
<comment type="function">
    <text evidence="2">Decapping enzyme for NAD-capped RNAs: specifically hydrolyzes the nicotinamide adenine dinucleotide (NAD) cap from a subset of RNAs by removing the entire NAD moiety from the 5'-end of an NAD-capped RNA.</text>
</comment>
<gene>
    <name evidence="5" type="ORF">Pmani_026172</name>
</gene>
<feature type="region of interest" description="Disordered" evidence="3">
    <location>
        <begin position="1"/>
        <end position="70"/>
    </location>
</feature>
<comment type="cofactor">
    <cofactor evidence="2">
        <name>a divalent metal cation</name>
        <dbReference type="ChEBI" id="CHEBI:60240"/>
    </cofactor>
</comment>
<feature type="domain" description="RAI1-like" evidence="4">
    <location>
        <begin position="336"/>
        <end position="443"/>
    </location>
</feature>
<name>A0AAE1U0D2_9EUCA</name>
<comment type="subcellular location">
    <subcellularLocation>
        <location evidence="2">Nucleus</location>
    </subcellularLocation>
</comment>
<keyword evidence="2" id="KW-0547">Nucleotide-binding</keyword>
<keyword evidence="2" id="KW-0378">Hydrolase</keyword>
<comment type="caution">
    <text evidence="5">The sequence shown here is derived from an EMBL/GenBank/DDBJ whole genome shotgun (WGS) entry which is preliminary data.</text>
</comment>
<proteinExistence type="inferred from homology"/>
<feature type="compositionally biased region" description="Basic residues" evidence="3">
    <location>
        <begin position="1"/>
        <end position="10"/>
    </location>
</feature>
<feature type="compositionally biased region" description="Basic and acidic residues" evidence="3">
    <location>
        <begin position="25"/>
        <end position="44"/>
    </location>
</feature>
<feature type="domain" description="RAI1-like" evidence="4">
    <location>
        <begin position="87"/>
        <end position="322"/>
    </location>
</feature>
<evidence type="ECO:0000313" key="5">
    <source>
        <dbReference type="EMBL" id="KAK4301700.1"/>
    </source>
</evidence>
<dbReference type="GO" id="GO:0046872">
    <property type="term" value="F:metal ion binding"/>
    <property type="evidence" value="ECO:0007669"/>
    <property type="project" value="UniProtKB-KW"/>
</dbReference>
<dbReference type="Pfam" id="PF08652">
    <property type="entry name" value="RAI1"/>
    <property type="match status" value="2"/>
</dbReference>
<evidence type="ECO:0000256" key="1">
    <source>
        <dbReference type="ARBA" id="ARBA00006562"/>
    </source>
</evidence>
<keyword evidence="2" id="KW-0479">Metal-binding</keyword>
<dbReference type="Proteomes" id="UP001292094">
    <property type="component" value="Unassembled WGS sequence"/>
</dbReference>
<dbReference type="EC" id="3.6.1.-" evidence="2"/>
<dbReference type="GO" id="GO:0000166">
    <property type="term" value="F:nucleotide binding"/>
    <property type="evidence" value="ECO:0007669"/>
    <property type="project" value="UniProtKB-KW"/>
</dbReference>
<evidence type="ECO:0000313" key="6">
    <source>
        <dbReference type="Proteomes" id="UP001292094"/>
    </source>
</evidence>
<protein>
    <recommendedName>
        <fullName evidence="2">Decapping nuclease</fullName>
        <ecNumber evidence="2">3.6.1.-</ecNumber>
    </recommendedName>
</protein>
<reference evidence="5" key="1">
    <citation type="submission" date="2023-11" db="EMBL/GenBank/DDBJ databases">
        <title>Genome assemblies of two species of porcelain crab, Petrolisthes cinctipes and Petrolisthes manimaculis (Anomura: Porcellanidae).</title>
        <authorList>
            <person name="Angst P."/>
        </authorList>
    </citation>
    <scope>NUCLEOTIDE SEQUENCE</scope>
    <source>
        <strain evidence="5">PB745_02</strain>
        <tissue evidence="5">Gill</tissue>
    </source>
</reference>
<dbReference type="GO" id="GO:0003723">
    <property type="term" value="F:RNA binding"/>
    <property type="evidence" value="ECO:0007669"/>
    <property type="project" value="UniProtKB-KW"/>
</dbReference>
<sequence>MSNKDKRRIRHTNDNNDNNDDNDDDGRRVREKRQDGLKRSRRESPSTNQTTKWMKTRESPREDRPPQAEFQVHPRWKYEHPTSTFRKPMVIGDFSLDQTRKICHDRRNLHYITVDWKHSKKVKYDLNVSYDKTIKKNIQDTKQEKLDRLLDWILNNTSKFHTEQSKGQPLQCLSTDFVCFRGLLTELLCTPYENREGWIICATRFRDTVYLCAYETPEKQAQRQTETDMQKKMCSWGYKFEQYMIDGSDITEGVNENEEYCCVVRSRLESHSLVYGAEVDGADPSLYKTPHRDLSAFIELKTSKEVTSERDQNNMNRYKLKKVVIYYTTLIFNLIFRYKLKKWWSQSYLVGIPNVICGLRDVEGTVHTLQMYKVQDMPQLGKSHWRPHIMMNFVNKFLEFVKKNVQVDDPESVYKFEKQANGGNITCTYLGKDSEWAFLPKWYYEKIMKN</sequence>
<dbReference type="AlphaFoldDB" id="A0AAE1U0D2"/>
<dbReference type="GO" id="GO:0000956">
    <property type="term" value="P:nuclear-transcribed mRNA catabolic process"/>
    <property type="evidence" value="ECO:0007669"/>
    <property type="project" value="TreeGrafter"/>
</dbReference>
<dbReference type="GO" id="GO:0005634">
    <property type="term" value="C:nucleus"/>
    <property type="evidence" value="ECO:0007669"/>
    <property type="project" value="UniProtKB-SubCell"/>
</dbReference>
<keyword evidence="2" id="KW-0539">Nucleus</keyword>
<organism evidence="5 6">
    <name type="scientific">Petrolisthes manimaculis</name>
    <dbReference type="NCBI Taxonomy" id="1843537"/>
    <lineage>
        <taxon>Eukaryota</taxon>
        <taxon>Metazoa</taxon>
        <taxon>Ecdysozoa</taxon>
        <taxon>Arthropoda</taxon>
        <taxon>Crustacea</taxon>
        <taxon>Multicrustacea</taxon>
        <taxon>Malacostraca</taxon>
        <taxon>Eumalacostraca</taxon>
        <taxon>Eucarida</taxon>
        <taxon>Decapoda</taxon>
        <taxon>Pleocyemata</taxon>
        <taxon>Anomura</taxon>
        <taxon>Galatheoidea</taxon>
        <taxon>Porcellanidae</taxon>
        <taxon>Petrolisthes</taxon>
    </lineage>
</organism>
<dbReference type="EMBL" id="JAWZYT010002841">
    <property type="protein sequence ID" value="KAK4301700.1"/>
    <property type="molecule type" value="Genomic_DNA"/>
</dbReference>
<keyword evidence="2" id="KW-0694">RNA-binding</keyword>
<keyword evidence="6" id="KW-1185">Reference proteome</keyword>
<dbReference type="GO" id="GO:0034353">
    <property type="term" value="F:mRNA 5'-diphosphatase activity"/>
    <property type="evidence" value="ECO:0007669"/>
    <property type="project" value="TreeGrafter"/>
</dbReference>